<keyword evidence="1" id="KW-0732">Signal</keyword>
<evidence type="ECO:0000313" key="19">
    <source>
        <dbReference type="Proteomes" id="UP000375690"/>
    </source>
</evidence>
<organism evidence="2 18">
    <name type="scientific">Bacteroides ovatus</name>
    <dbReference type="NCBI Taxonomy" id="28116"/>
    <lineage>
        <taxon>Bacteria</taxon>
        <taxon>Pseudomonadati</taxon>
        <taxon>Bacteroidota</taxon>
        <taxon>Bacteroidia</taxon>
        <taxon>Bacteroidales</taxon>
        <taxon>Bacteroidaceae</taxon>
        <taxon>Bacteroides</taxon>
    </lineage>
</organism>
<dbReference type="Proteomes" id="UP000365824">
    <property type="component" value="Unassembled WGS sequence"/>
</dbReference>
<name>A0A139L748_BACOV</name>
<feature type="signal peptide" evidence="1">
    <location>
        <begin position="1"/>
        <end position="24"/>
    </location>
</feature>
<keyword evidence="21" id="KW-1185">Reference proteome</keyword>
<dbReference type="EMBL" id="VWLB01000010">
    <property type="protein sequence ID" value="KAA3929498.1"/>
    <property type="molecule type" value="Genomic_DNA"/>
</dbReference>
<dbReference type="Proteomes" id="UP000375690">
    <property type="component" value="Unassembled WGS sequence"/>
</dbReference>
<evidence type="ECO:0000313" key="3">
    <source>
        <dbReference type="EMBL" id="KAA3952609.1"/>
    </source>
</evidence>
<dbReference type="EMBL" id="QRJR01000038">
    <property type="protein sequence ID" value="RHH39844.1"/>
    <property type="molecule type" value="Genomic_DNA"/>
</dbReference>
<evidence type="ECO:0000313" key="7">
    <source>
        <dbReference type="EMBL" id="MDC2741316.1"/>
    </source>
</evidence>
<evidence type="ECO:0000313" key="2">
    <source>
        <dbReference type="EMBL" id="KAA3929498.1"/>
    </source>
</evidence>
<dbReference type="EMBL" id="FMYE01000004">
    <property type="protein sequence ID" value="SDB75853.1"/>
    <property type="molecule type" value="Genomic_DNA"/>
</dbReference>
<dbReference type="Proteomes" id="UP000435985">
    <property type="component" value="Unassembled WGS sequence"/>
</dbReference>
<dbReference type="EMBL" id="VWLE01000090">
    <property type="protein sequence ID" value="KAA3952609.1"/>
    <property type="molecule type" value="Genomic_DNA"/>
</dbReference>
<evidence type="ECO:0000313" key="8">
    <source>
        <dbReference type="EMBL" id="MDC7957372.1"/>
    </source>
</evidence>
<dbReference type="RefSeq" id="WP_004312115.1">
    <property type="nucleotide sequence ID" value="NZ_BAABYV010000001.1"/>
</dbReference>
<evidence type="ECO:0000313" key="6">
    <source>
        <dbReference type="EMBL" id="KAB1320623.1"/>
    </source>
</evidence>
<evidence type="ECO:0000313" key="14">
    <source>
        <dbReference type="Proteomes" id="UP000183670"/>
    </source>
</evidence>
<feature type="chain" id="PRO_5014531284" evidence="1">
    <location>
        <begin position="25"/>
        <end position="125"/>
    </location>
</feature>
<evidence type="ECO:0000313" key="16">
    <source>
        <dbReference type="Proteomes" id="UP000286031"/>
    </source>
</evidence>
<evidence type="ECO:0000313" key="15">
    <source>
        <dbReference type="Proteomes" id="UP000283329"/>
    </source>
</evidence>
<evidence type="ECO:0000313" key="12">
    <source>
        <dbReference type="EMBL" id="SDH75095.1"/>
    </source>
</evidence>
<dbReference type="EMBL" id="JAQNZF010000003">
    <property type="protein sequence ID" value="MDC2741316.1"/>
    <property type="molecule type" value="Genomic_DNA"/>
</dbReference>
<dbReference type="EMBL" id="VWKB01000051">
    <property type="protein sequence ID" value="KAA4089783.1"/>
    <property type="molecule type" value="Genomic_DNA"/>
</dbReference>
<dbReference type="Proteomes" id="UP000286031">
    <property type="component" value="Unassembled WGS sequence"/>
</dbReference>
<dbReference type="EMBL" id="FNDO01000012">
    <property type="protein sequence ID" value="SDH75095.1"/>
    <property type="molecule type" value="Genomic_DNA"/>
</dbReference>
<dbReference type="PATRIC" id="fig|28116.10.peg.2245"/>
<dbReference type="Proteomes" id="UP000181870">
    <property type="component" value="Unassembled WGS sequence"/>
</dbReference>
<dbReference type="GeneID" id="69483598"/>
<evidence type="ECO:0000313" key="13">
    <source>
        <dbReference type="Proteomes" id="UP000181870"/>
    </source>
</evidence>
<reference evidence="7" key="4">
    <citation type="submission" date="2022-10" db="EMBL/GenBank/DDBJ databases">
        <title>Human gut microbiome strain richness.</title>
        <authorList>
            <person name="Chen-Liaw A."/>
        </authorList>
    </citation>
    <scope>NUCLEOTIDE SEQUENCE</scope>
    <source>
        <strain evidence="7">BSD2780120875st1_E1_BSD2780120875_150330</strain>
        <strain evidence="8">RTP21484st1_H8_RTP21484_190118</strain>
    </source>
</reference>
<dbReference type="Proteomes" id="UP001215078">
    <property type="component" value="Unassembled WGS sequence"/>
</dbReference>
<evidence type="ECO:0000313" key="21">
    <source>
        <dbReference type="Proteomes" id="UP000473905"/>
    </source>
</evidence>
<sequence>MKQSLKFGLLLVLALLIHCATNGAMEDMCKVSSPTYRQEKCYVSQDRPIQDALERLYNLYTTQTCDMSHTDVAHVPTDKSMFLLIAYFCDHYKHQSPPYPVSSHSPTYYYDPISYYIYGLRKIVI</sequence>
<evidence type="ECO:0000313" key="18">
    <source>
        <dbReference type="Proteomes" id="UP000365824"/>
    </source>
</evidence>
<dbReference type="Proteomes" id="UP001219389">
    <property type="component" value="Unassembled WGS sequence"/>
</dbReference>
<evidence type="ECO:0000313" key="20">
    <source>
        <dbReference type="Proteomes" id="UP000435985"/>
    </source>
</evidence>
<dbReference type="EMBL" id="JAQQPO010000004">
    <property type="protein sequence ID" value="MDC7957372.1"/>
    <property type="molecule type" value="Genomic_DNA"/>
</dbReference>
<dbReference type="EMBL" id="VWFO01000009">
    <property type="protein sequence ID" value="KAA4664724.1"/>
    <property type="molecule type" value="Genomic_DNA"/>
</dbReference>
<reference evidence="13 14" key="1">
    <citation type="submission" date="2016-10" db="EMBL/GenBank/DDBJ databases">
        <authorList>
            <person name="de Groot N.N."/>
        </authorList>
    </citation>
    <scope>NUCLEOTIDE SEQUENCE [LARGE SCALE GENOMIC DNA]</scope>
    <source>
        <strain evidence="11 14">NLAE-zl-C500</strain>
        <strain evidence="12 13">NLAE-zl-C57</strain>
    </source>
</reference>
<dbReference type="Proteomes" id="UP000473905">
    <property type="component" value="Unassembled WGS sequence"/>
</dbReference>
<evidence type="ECO:0000313" key="9">
    <source>
        <dbReference type="EMBL" id="RGX05992.1"/>
    </source>
</evidence>
<dbReference type="AlphaFoldDB" id="A0A139L748"/>
<reference evidence="15 16" key="2">
    <citation type="submission" date="2018-08" db="EMBL/GenBank/DDBJ databases">
        <title>A genome reference for cultivated species of the human gut microbiota.</title>
        <authorList>
            <person name="Zou Y."/>
            <person name="Xue W."/>
            <person name="Luo G."/>
        </authorList>
    </citation>
    <scope>NUCLEOTIDE SEQUENCE [LARGE SCALE GENOMIC DNA]</scope>
    <source>
        <strain evidence="9 16">AF04-46</strain>
        <strain evidence="10 15">AM17-48</strain>
    </source>
</reference>
<evidence type="ECO:0000313" key="17">
    <source>
        <dbReference type="Proteomes" id="UP000323717"/>
    </source>
</evidence>
<accession>A0A139L748</accession>
<evidence type="ECO:0000313" key="11">
    <source>
        <dbReference type="EMBL" id="SDB75853.1"/>
    </source>
</evidence>
<gene>
    <name evidence="10" type="ORF">DW206_23695</name>
    <name evidence="9" type="ORF">DWV35_23570</name>
    <name evidence="6" type="ORF">F3B53_22840</name>
    <name evidence="5" type="ORF">F3B98_10070</name>
    <name evidence="4" type="ORF">F3D66_26455</name>
    <name evidence="3" type="ORF">F3D71_08785</name>
    <name evidence="2" type="ORF">F3F25_08015</name>
    <name evidence="7" type="ORF">PO382_03655</name>
    <name evidence="8" type="ORF">PQ628_04035</name>
    <name evidence="11" type="ORF">SAMN05192581_100495</name>
    <name evidence="12" type="ORF">SAMN05192582_101224</name>
</gene>
<protein>
    <submittedName>
        <fullName evidence="2">Uncharacterized protein</fullName>
    </submittedName>
</protein>
<dbReference type="EMBL" id="QSBI01000045">
    <property type="protein sequence ID" value="RGX05992.1"/>
    <property type="molecule type" value="Genomic_DNA"/>
</dbReference>
<evidence type="ECO:0000313" key="10">
    <source>
        <dbReference type="EMBL" id="RHH39844.1"/>
    </source>
</evidence>
<dbReference type="Proteomes" id="UP000283329">
    <property type="component" value="Unassembled WGS sequence"/>
</dbReference>
<proteinExistence type="predicted"/>
<dbReference type="Proteomes" id="UP000323717">
    <property type="component" value="Unassembled WGS sequence"/>
</dbReference>
<evidence type="ECO:0000256" key="1">
    <source>
        <dbReference type="SAM" id="SignalP"/>
    </source>
</evidence>
<evidence type="ECO:0000313" key="4">
    <source>
        <dbReference type="EMBL" id="KAA4089783.1"/>
    </source>
</evidence>
<evidence type="ECO:0000313" key="5">
    <source>
        <dbReference type="EMBL" id="KAA4664724.1"/>
    </source>
</evidence>
<dbReference type="EMBL" id="VWFC01000040">
    <property type="protein sequence ID" value="KAB1320623.1"/>
    <property type="molecule type" value="Genomic_DNA"/>
</dbReference>
<reference evidence="17 18" key="3">
    <citation type="journal article" date="2019" name="Nat. Med.">
        <title>A library of human gut bacterial isolates paired with longitudinal multiomics data enables mechanistic microbiome research.</title>
        <authorList>
            <person name="Poyet M."/>
            <person name="Groussin M."/>
            <person name="Gibbons S.M."/>
            <person name="Avila-Pacheco J."/>
            <person name="Jiang X."/>
            <person name="Kearney S.M."/>
            <person name="Perrotta A.R."/>
            <person name="Berdy B."/>
            <person name="Zhao S."/>
            <person name="Lieberman T.D."/>
            <person name="Swanson P.K."/>
            <person name="Smith M."/>
            <person name="Roesemann S."/>
            <person name="Alexander J.E."/>
            <person name="Rich S.A."/>
            <person name="Livny J."/>
            <person name="Vlamakis H."/>
            <person name="Clish C."/>
            <person name="Bullock K."/>
            <person name="Deik A."/>
            <person name="Scott J."/>
            <person name="Pierce K.A."/>
            <person name="Xavier R.J."/>
            <person name="Alm E.J."/>
        </authorList>
    </citation>
    <scope>NUCLEOTIDE SEQUENCE [LARGE SCALE GENOMIC DNA]</scope>
    <source>
        <strain evidence="4 21">BIOML-A134</strain>
        <strain evidence="5 20">BIOML-A14</strain>
        <strain evidence="2 18">BIOML-A160</strain>
        <strain evidence="3 17">BIOML-A163</strain>
        <strain evidence="6 19">BIOML-A2</strain>
    </source>
</reference>
<dbReference type="Proteomes" id="UP000183670">
    <property type="component" value="Unassembled WGS sequence"/>
</dbReference>